<protein>
    <submittedName>
        <fullName evidence="2">CRISPR system Cascade subunit CasD</fullName>
    </submittedName>
</protein>
<dbReference type="CDD" id="cd09756">
    <property type="entry name" value="Cas5_I-E"/>
    <property type="match status" value="1"/>
</dbReference>
<dbReference type="RefSeq" id="WP_075442520.1">
    <property type="nucleotide sequence ID" value="NZ_FOQK01000005.1"/>
</dbReference>
<dbReference type="OrthoDB" id="3189549at2"/>
<dbReference type="Proteomes" id="UP000183639">
    <property type="component" value="Unassembled WGS sequence"/>
</dbReference>
<evidence type="ECO:0000313" key="3">
    <source>
        <dbReference type="Proteomes" id="UP000183639"/>
    </source>
</evidence>
<gene>
    <name evidence="2" type="ORF">SAMN04487861_10575</name>
</gene>
<dbReference type="InterPro" id="IPR021124">
    <property type="entry name" value="CRISPR-assoc_prot_Cas5"/>
</dbReference>
<dbReference type="GO" id="GO:0051607">
    <property type="term" value="P:defense response to virus"/>
    <property type="evidence" value="ECO:0007669"/>
    <property type="project" value="UniProtKB-KW"/>
</dbReference>
<keyword evidence="1" id="KW-0051">Antiviral defense</keyword>
<reference evidence="2 3" key="1">
    <citation type="submission" date="2016-10" db="EMBL/GenBank/DDBJ databases">
        <authorList>
            <person name="de Groot N.N."/>
        </authorList>
    </citation>
    <scope>NUCLEOTIDE SEQUENCE [LARGE SCALE GENOMIC DNA]</scope>
    <source>
        <strain evidence="2 3">Z108</strain>
    </source>
</reference>
<dbReference type="GO" id="GO:0043571">
    <property type="term" value="P:maintenance of CRISPR repeat elements"/>
    <property type="evidence" value="ECO:0007669"/>
    <property type="project" value="InterPro"/>
</dbReference>
<dbReference type="InterPro" id="IPR010147">
    <property type="entry name" value="CRISPR-assoc_prot_CasD"/>
</dbReference>
<sequence>MSTIPILVLRLEGVLQSWGERSKWDYRDSASLPTKSGIVGLLGCASGLEREDARLAEWNQKLHVAVRADRQGTELIDFHTVRSLQLMTAQGTMRNKKGEYGTLVTHRTYIQDACYTVFVQGEENLLMRLEESLQKPKWPIFLGRKSCVPSRPVLEGITREYSSLLEAAEKLPLAAGCQARDCLVEWESTDGGMGWERQDVNCGGRSFHTRLVSRKIIHKEAAVDVSE</sequence>
<dbReference type="InterPro" id="IPR013422">
    <property type="entry name" value="CRISPR-assoc_prot_Cas5_N"/>
</dbReference>
<organism evidence="2 3">
    <name type="scientific">Selenomonas ruminantium</name>
    <dbReference type="NCBI Taxonomy" id="971"/>
    <lineage>
        <taxon>Bacteria</taxon>
        <taxon>Bacillati</taxon>
        <taxon>Bacillota</taxon>
        <taxon>Negativicutes</taxon>
        <taxon>Selenomonadales</taxon>
        <taxon>Selenomonadaceae</taxon>
        <taxon>Selenomonas</taxon>
    </lineage>
</organism>
<dbReference type="NCBIfam" id="TIGR01868">
    <property type="entry name" value="casD_Cas5e"/>
    <property type="match status" value="1"/>
</dbReference>
<dbReference type="Gene3D" id="3.30.70.2660">
    <property type="match status" value="1"/>
</dbReference>
<evidence type="ECO:0000313" key="2">
    <source>
        <dbReference type="EMBL" id="SFH81348.1"/>
    </source>
</evidence>
<accession>A0A1I3D416</accession>
<dbReference type="GO" id="GO:0003723">
    <property type="term" value="F:RNA binding"/>
    <property type="evidence" value="ECO:0007669"/>
    <property type="project" value="InterPro"/>
</dbReference>
<dbReference type="NCBIfam" id="TIGR02593">
    <property type="entry name" value="CRISPR_cas5"/>
    <property type="match status" value="1"/>
</dbReference>
<proteinExistence type="predicted"/>
<dbReference type="Pfam" id="PF09704">
    <property type="entry name" value="Cas_Cas5d"/>
    <property type="match status" value="1"/>
</dbReference>
<name>A0A1I3D416_SELRU</name>
<dbReference type="AlphaFoldDB" id="A0A1I3D416"/>
<dbReference type="EMBL" id="FOQK01000005">
    <property type="protein sequence ID" value="SFH81348.1"/>
    <property type="molecule type" value="Genomic_DNA"/>
</dbReference>
<evidence type="ECO:0000256" key="1">
    <source>
        <dbReference type="ARBA" id="ARBA00023118"/>
    </source>
</evidence>